<gene>
    <name evidence="2" type="ORF">EV203_1283</name>
</gene>
<dbReference type="AlphaFoldDB" id="A0A4R2JFJ4"/>
<organism evidence="2 3">
    <name type="scientific">Caldanaerobacter subterraneus</name>
    <dbReference type="NCBI Taxonomy" id="911092"/>
    <lineage>
        <taxon>Bacteria</taxon>
        <taxon>Bacillati</taxon>
        <taxon>Bacillota</taxon>
        <taxon>Clostridia</taxon>
        <taxon>Thermoanaerobacterales</taxon>
        <taxon>Thermoanaerobacteraceae</taxon>
        <taxon>Caldanaerobacter</taxon>
    </lineage>
</organism>
<dbReference type="EMBL" id="SLWU01000028">
    <property type="protein sequence ID" value="TCO57774.1"/>
    <property type="molecule type" value="Genomic_DNA"/>
</dbReference>
<protein>
    <submittedName>
        <fullName evidence="2">Uncharacterized protein</fullName>
    </submittedName>
</protein>
<dbReference type="Proteomes" id="UP000294886">
    <property type="component" value="Unassembled WGS sequence"/>
</dbReference>
<reference evidence="2 3" key="1">
    <citation type="submission" date="2019-03" db="EMBL/GenBank/DDBJ databases">
        <title>Genomic Encyclopedia of Type Strains, Phase IV (KMG-IV): sequencing the most valuable type-strain genomes for metagenomic binning, comparative biology and taxonomic classification.</title>
        <authorList>
            <person name="Goeker M."/>
        </authorList>
    </citation>
    <scope>NUCLEOTIDE SEQUENCE [LARGE SCALE GENOMIC DNA]</scope>
    <source>
        <strain evidence="2 3">DSM 13054</strain>
    </source>
</reference>
<name>A0A4R2JFJ4_9THEO</name>
<keyword evidence="1" id="KW-0732">Signal</keyword>
<evidence type="ECO:0000313" key="3">
    <source>
        <dbReference type="Proteomes" id="UP000294886"/>
    </source>
</evidence>
<comment type="caution">
    <text evidence="2">The sequence shown here is derived from an EMBL/GenBank/DDBJ whole genome shotgun (WGS) entry which is preliminary data.</text>
</comment>
<proteinExistence type="predicted"/>
<sequence>MKKLSVFAALFTLIFIFSSLTAYAGQWVNVDTNTTKVWVDTSRYETRRVWVQSGYWDRVWVDTSHWETRTEKVWVESGYYKDVWVVDVPGHYETVTRQVWVPPVYKTRTRTKYTTKTARYTTKTARDWGTAKAIINSMKNQGWTFEGSIERPVYDYTNPRKPKLIRVDIDLSFSRKVTYKVKVKNGYYKTVKKKVWVPEQGHWEKVWVDTSHWETRTVRVWVEDGYWKDVWVDTSHYEYRQVWVQSGYWAPVNATVTVSKSPTYIYTKWHVDENKVPASMTITITVSNLTMDKKPASVSKIEAYHVINRYEGKGQETIYPVSSSMSGSSATFKFEYPHAGDKNSLVNFLITVSNGTQTAKIRVYAPVPVNGFQTTGMVVDRDVTPQFDRSVLDSETISF</sequence>
<evidence type="ECO:0000256" key="1">
    <source>
        <dbReference type="SAM" id="SignalP"/>
    </source>
</evidence>
<feature type="chain" id="PRO_5020660218" evidence="1">
    <location>
        <begin position="25"/>
        <end position="399"/>
    </location>
</feature>
<accession>A0A4R2JFJ4</accession>
<feature type="signal peptide" evidence="1">
    <location>
        <begin position="1"/>
        <end position="24"/>
    </location>
</feature>
<dbReference type="RefSeq" id="WP_132040606.1">
    <property type="nucleotide sequence ID" value="NZ_SLWU01000028.1"/>
</dbReference>
<evidence type="ECO:0000313" key="2">
    <source>
        <dbReference type="EMBL" id="TCO57774.1"/>
    </source>
</evidence>